<proteinExistence type="predicted"/>
<dbReference type="Pfam" id="PF00172">
    <property type="entry name" value="Zn_clus"/>
    <property type="match status" value="1"/>
</dbReference>
<keyword evidence="4" id="KW-1185">Reference proteome</keyword>
<dbReference type="PROSITE" id="PS00463">
    <property type="entry name" value="ZN2_CY6_FUNGAL_1"/>
    <property type="match status" value="1"/>
</dbReference>
<organism evidence="3 4">
    <name type="scientific">Mycena rosella</name>
    <name type="common">Pink bonnet</name>
    <name type="synonym">Agaricus rosellus</name>
    <dbReference type="NCBI Taxonomy" id="1033263"/>
    <lineage>
        <taxon>Eukaryota</taxon>
        <taxon>Fungi</taxon>
        <taxon>Dikarya</taxon>
        <taxon>Basidiomycota</taxon>
        <taxon>Agaricomycotina</taxon>
        <taxon>Agaricomycetes</taxon>
        <taxon>Agaricomycetidae</taxon>
        <taxon>Agaricales</taxon>
        <taxon>Marasmiineae</taxon>
        <taxon>Mycenaceae</taxon>
        <taxon>Mycena</taxon>
    </lineage>
</organism>
<dbReference type="AlphaFoldDB" id="A0AAD7CWZ9"/>
<feature type="region of interest" description="Disordered" evidence="1">
    <location>
        <begin position="73"/>
        <end position="99"/>
    </location>
</feature>
<evidence type="ECO:0000313" key="4">
    <source>
        <dbReference type="Proteomes" id="UP001221757"/>
    </source>
</evidence>
<name>A0AAD7CWZ9_MYCRO</name>
<dbReference type="CDD" id="cd00067">
    <property type="entry name" value="GAL4"/>
    <property type="match status" value="1"/>
</dbReference>
<dbReference type="GO" id="GO:0008270">
    <property type="term" value="F:zinc ion binding"/>
    <property type="evidence" value="ECO:0007669"/>
    <property type="project" value="InterPro"/>
</dbReference>
<dbReference type="SMART" id="SM00066">
    <property type="entry name" value="GAL4"/>
    <property type="match status" value="1"/>
</dbReference>
<evidence type="ECO:0000259" key="2">
    <source>
        <dbReference type="PROSITE" id="PS50048"/>
    </source>
</evidence>
<protein>
    <recommendedName>
        <fullName evidence="2">Zn(2)-C6 fungal-type domain-containing protein</fullName>
    </recommendedName>
</protein>
<dbReference type="SUPFAM" id="SSF57701">
    <property type="entry name" value="Zn2/Cys6 DNA-binding domain"/>
    <property type="match status" value="1"/>
</dbReference>
<dbReference type="InterPro" id="IPR001138">
    <property type="entry name" value="Zn2Cys6_DnaBD"/>
</dbReference>
<dbReference type="Proteomes" id="UP001221757">
    <property type="component" value="Unassembled WGS sequence"/>
</dbReference>
<evidence type="ECO:0000256" key="1">
    <source>
        <dbReference type="SAM" id="MobiDB-lite"/>
    </source>
</evidence>
<dbReference type="Gene3D" id="4.10.240.10">
    <property type="entry name" value="Zn(2)-C6 fungal-type DNA-binding domain"/>
    <property type="match status" value="1"/>
</dbReference>
<feature type="compositionally biased region" description="Polar residues" evidence="1">
    <location>
        <begin position="73"/>
        <end position="90"/>
    </location>
</feature>
<feature type="domain" description="Zn(2)-C6 fungal-type" evidence="2">
    <location>
        <begin position="28"/>
        <end position="63"/>
    </location>
</feature>
<sequence>MSSNTLQAVLVPSQVSPLSPPHRRKPIACSNCRKRKIKCTPSNPSHDLEPCSRCLRRGFRCEYMTVSQQTISEELEQTSPGGSQSRTGPHQTFEPPSHEEYPPLCEPFGAPSYVALTGPSSYMPNLGAPGRSVLPPSSTPVSPHWAPGICIKGSGASGMYQVNGGHYVPSPTWSGRTQPICTLCSSGACYCYCRE</sequence>
<comment type="caution">
    <text evidence="3">The sequence shown here is derived from an EMBL/GenBank/DDBJ whole genome shotgun (WGS) entry which is preliminary data.</text>
</comment>
<dbReference type="InterPro" id="IPR036864">
    <property type="entry name" value="Zn2-C6_fun-type_DNA-bd_sf"/>
</dbReference>
<evidence type="ECO:0000313" key="3">
    <source>
        <dbReference type="EMBL" id="KAJ7662447.1"/>
    </source>
</evidence>
<reference evidence="3" key="1">
    <citation type="submission" date="2023-03" db="EMBL/GenBank/DDBJ databases">
        <title>Massive genome expansion in bonnet fungi (Mycena s.s.) driven by repeated elements and novel gene families across ecological guilds.</title>
        <authorList>
            <consortium name="Lawrence Berkeley National Laboratory"/>
            <person name="Harder C.B."/>
            <person name="Miyauchi S."/>
            <person name="Viragh M."/>
            <person name="Kuo A."/>
            <person name="Thoen E."/>
            <person name="Andreopoulos B."/>
            <person name="Lu D."/>
            <person name="Skrede I."/>
            <person name="Drula E."/>
            <person name="Henrissat B."/>
            <person name="Morin E."/>
            <person name="Kohler A."/>
            <person name="Barry K."/>
            <person name="LaButti K."/>
            <person name="Morin E."/>
            <person name="Salamov A."/>
            <person name="Lipzen A."/>
            <person name="Mereny Z."/>
            <person name="Hegedus B."/>
            <person name="Baldrian P."/>
            <person name="Stursova M."/>
            <person name="Weitz H."/>
            <person name="Taylor A."/>
            <person name="Grigoriev I.V."/>
            <person name="Nagy L.G."/>
            <person name="Martin F."/>
            <person name="Kauserud H."/>
        </authorList>
    </citation>
    <scope>NUCLEOTIDE SEQUENCE</scope>
    <source>
        <strain evidence="3">CBHHK067</strain>
    </source>
</reference>
<dbReference type="GO" id="GO:0000981">
    <property type="term" value="F:DNA-binding transcription factor activity, RNA polymerase II-specific"/>
    <property type="evidence" value="ECO:0007669"/>
    <property type="project" value="InterPro"/>
</dbReference>
<dbReference type="EMBL" id="JARKIE010000240">
    <property type="protein sequence ID" value="KAJ7662447.1"/>
    <property type="molecule type" value="Genomic_DNA"/>
</dbReference>
<accession>A0AAD7CWZ9</accession>
<gene>
    <name evidence="3" type="ORF">B0H17DRAFT_318555</name>
</gene>
<dbReference type="PROSITE" id="PS50048">
    <property type="entry name" value="ZN2_CY6_FUNGAL_2"/>
    <property type="match status" value="1"/>
</dbReference>